<evidence type="ECO:0000313" key="1">
    <source>
        <dbReference type="EMBL" id="GME26653.1"/>
    </source>
</evidence>
<keyword evidence="2" id="KW-1185">Reference proteome</keyword>
<dbReference type="EMBL" id="BSXG01000030">
    <property type="protein sequence ID" value="GME26653.1"/>
    <property type="molecule type" value="Genomic_DNA"/>
</dbReference>
<dbReference type="Proteomes" id="UP001165186">
    <property type="component" value="Unassembled WGS sequence"/>
</dbReference>
<reference evidence="1" key="1">
    <citation type="submission" date="2024-09" db="EMBL/GenBank/DDBJ databases">
        <title>Draft Genome Sequences of Neofusicoccum parvum.</title>
        <authorList>
            <person name="Ashida A."/>
            <person name="Camagna M."/>
            <person name="Tanaka A."/>
            <person name="Takemoto D."/>
        </authorList>
    </citation>
    <scope>NUCLEOTIDE SEQUENCE</scope>
    <source>
        <strain evidence="1">PPO83</strain>
    </source>
</reference>
<name>A0ACB5S1L8_9PEZI</name>
<protein>
    <submittedName>
        <fullName evidence="1">Uncharacterized protein</fullName>
    </submittedName>
</protein>
<accession>A0ACB5S1L8</accession>
<proteinExistence type="predicted"/>
<sequence>MPEINIAFKAQTLTTNTGEEDHTSTTSAIIENHTPTTNAIIEDHIRNIDVAFPFTKNVEGSRHTRDHRELSLTCMFDKGFKIRKGTPYNLMSKRVIDQLPITPDGLDMYHEPKCDKIKLIDGHPLEILGHFRTRWWCHDKDCVDKEIWTRPRFIDSEFFIISADALYDVVVSWEIMAKEEFLKPCDSCAGAGGQDGQGGLHAPLPRADDQAKTEAKRAQQIDLQKKERVVQDKEEEEEEEENDDDDDDDDEA</sequence>
<gene>
    <name evidence="1" type="primary">g9950</name>
    <name evidence="1" type="ORF">NpPPO83_00009950</name>
</gene>
<evidence type="ECO:0000313" key="2">
    <source>
        <dbReference type="Proteomes" id="UP001165186"/>
    </source>
</evidence>
<organism evidence="1 2">
    <name type="scientific">Neofusicoccum parvum</name>
    <dbReference type="NCBI Taxonomy" id="310453"/>
    <lineage>
        <taxon>Eukaryota</taxon>
        <taxon>Fungi</taxon>
        <taxon>Dikarya</taxon>
        <taxon>Ascomycota</taxon>
        <taxon>Pezizomycotina</taxon>
        <taxon>Dothideomycetes</taxon>
        <taxon>Dothideomycetes incertae sedis</taxon>
        <taxon>Botryosphaeriales</taxon>
        <taxon>Botryosphaeriaceae</taxon>
        <taxon>Neofusicoccum</taxon>
    </lineage>
</organism>
<comment type="caution">
    <text evidence="1">The sequence shown here is derived from an EMBL/GenBank/DDBJ whole genome shotgun (WGS) entry which is preliminary data.</text>
</comment>